<dbReference type="CDD" id="cd05005">
    <property type="entry name" value="SIS_PHI"/>
    <property type="match status" value="1"/>
</dbReference>
<dbReference type="SUPFAM" id="SSF53697">
    <property type="entry name" value="SIS domain"/>
    <property type="match status" value="1"/>
</dbReference>
<evidence type="ECO:0000313" key="3">
    <source>
        <dbReference type="EMBL" id="PXW39564.1"/>
    </source>
</evidence>
<accession>A0A318FH67</accession>
<dbReference type="GO" id="GO:0097367">
    <property type="term" value="F:carbohydrate derivative binding"/>
    <property type="evidence" value="ECO:0007669"/>
    <property type="project" value="InterPro"/>
</dbReference>
<dbReference type="EMBL" id="QJJG01000019">
    <property type="protein sequence ID" value="PXW39564.1"/>
    <property type="molecule type" value="Genomic_DNA"/>
</dbReference>
<evidence type="ECO:0000259" key="2">
    <source>
        <dbReference type="PROSITE" id="PS51464"/>
    </source>
</evidence>
<protein>
    <submittedName>
        <fullName evidence="3">6-phospho-3-hexuloisomerase</fullName>
    </submittedName>
</protein>
<dbReference type="InterPro" id="IPR017552">
    <property type="entry name" value="PHI/rmpB"/>
</dbReference>
<dbReference type="AlphaFoldDB" id="A0A318FH67"/>
<dbReference type="PANTHER" id="PTHR43443:SF1">
    <property type="entry name" value="3-HEXULOSE-6-PHOSPHATE ISOMERASE"/>
    <property type="match status" value="1"/>
</dbReference>
<dbReference type="GO" id="GO:1901135">
    <property type="term" value="P:carbohydrate derivative metabolic process"/>
    <property type="evidence" value="ECO:0007669"/>
    <property type="project" value="InterPro"/>
</dbReference>
<dbReference type="InterPro" id="IPR001347">
    <property type="entry name" value="SIS_dom"/>
</dbReference>
<sequence>MTDTVLLSIVEELQQSAKLVKQEDVDNLADLIEKSNRIFVAGAGRSGFMVRAFVNRLMHLGYTAFFVGEPTTPSIQKGDLLIIGSGSGETGSLVTMAKKAADKEANIALVTVCPGSTIGKLSSTTVVLPGSTQKSTLGTGTVKTIQPIGSLFEQLLLLACESVILTIKVRKNMTDEEMFSRHANLE</sequence>
<reference evidence="3 4" key="1">
    <citation type="submission" date="2018-05" db="EMBL/GenBank/DDBJ databases">
        <title>Freshwater and sediment microbial communities from various areas in North America, analyzing microbe dynamics in response to fracking.</title>
        <authorList>
            <person name="Lamendella R."/>
        </authorList>
    </citation>
    <scope>NUCLEOTIDE SEQUENCE [LARGE SCALE GENOMIC DNA]</scope>
    <source>
        <strain evidence="3 4">67</strain>
    </source>
</reference>
<comment type="similarity">
    <text evidence="1">Belongs to the SIS family. PHI subfamily.</text>
</comment>
<name>A0A318FH67_KLEOX</name>
<gene>
    <name evidence="3" type="ORF">DET57_11949</name>
</gene>
<dbReference type="RefSeq" id="WP_109240491.1">
    <property type="nucleotide sequence ID" value="NZ_QJJG01000019.1"/>
</dbReference>
<keyword evidence="3" id="KW-0413">Isomerase</keyword>
<organism evidence="3 4">
    <name type="scientific">Klebsiella oxytoca</name>
    <dbReference type="NCBI Taxonomy" id="571"/>
    <lineage>
        <taxon>Bacteria</taxon>
        <taxon>Pseudomonadati</taxon>
        <taxon>Pseudomonadota</taxon>
        <taxon>Gammaproteobacteria</taxon>
        <taxon>Enterobacterales</taxon>
        <taxon>Enterobacteriaceae</taxon>
        <taxon>Klebsiella/Raoultella group</taxon>
        <taxon>Klebsiella</taxon>
    </lineage>
</organism>
<dbReference type="NCBIfam" id="TIGR03127">
    <property type="entry name" value="RuMP_HxlB"/>
    <property type="match status" value="1"/>
</dbReference>
<dbReference type="InterPro" id="IPR046348">
    <property type="entry name" value="SIS_dom_sf"/>
</dbReference>
<evidence type="ECO:0000313" key="4">
    <source>
        <dbReference type="Proteomes" id="UP000247485"/>
    </source>
</evidence>
<comment type="caution">
    <text evidence="3">The sequence shown here is derived from an EMBL/GenBank/DDBJ whole genome shotgun (WGS) entry which is preliminary data.</text>
</comment>
<dbReference type="PANTHER" id="PTHR43443">
    <property type="entry name" value="3-HEXULOSE-6-PHOSPHATE ISOMERASE"/>
    <property type="match status" value="1"/>
</dbReference>
<dbReference type="Gene3D" id="3.40.50.10490">
    <property type="entry name" value="Glucose-6-phosphate isomerase like protein, domain 1"/>
    <property type="match status" value="1"/>
</dbReference>
<feature type="domain" description="SIS" evidence="2">
    <location>
        <begin position="28"/>
        <end position="173"/>
    </location>
</feature>
<proteinExistence type="inferred from homology"/>
<evidence type="ECO:0000256" key="1">
    <source>
        <dbReference type="ARBA" id="ARBA00009235"/>
    </source>
</evidence>
<dbReference type="Pfam" id="PF01380">
    <property type="entry name" value="SIS"/>
    <property type="match status" value="1"/>
</dbReference>
<dbReference type="Proteomes" id="UP000247485">
    <property type="component" value="Unassembled WGS sequence"/>
</dbReference>
<dbReference type="PROSITE" id="PS51464">
    <property type="entry name" value="SIS"/>
    <property type="match status" value="1"/>
</dbReference>
<dbReference type="GO" id="GO:0016853">
    <property type="term" value="F:isomerase activity"/>
    <property type="evidence" value="ECO:0007669"/>
    <property type="project" value="UniProtKB-KW"/>
</dbReference>